<dbReference type="RefSeq" id="WP_237259004.1">
    <property type="nucleotide sequence ID" value="NZ_CP016312.1"/>
</dbReference>
<evidence type="ECO:0000256" key="1">
    <source>
        <dbReference type="SAM" id="Phobius"/>
    </source>
</evidence>
<reference evidence="3" key="1">
    <citation type="submission" date="2016-06" db="EMBL/GenBank/DDBJ databases">
        <title>Whole genome sequencing of Thermus brockianus strain GE-1.</title>
        <authorList>
            <person name="Schaefers C."/>
            <person name="Blank S."/>
            <person name="Wiebusch S."/>
            <person name="Elleuche S."/>
            <person name="Antranikian G."/>
        </authorList>
    </citation>
    <scope>NUCLEOTIDE SEQUENCE [LARGE SCALE GENOMIC DNA]</scope>
    <source>
        <strain evidence="3">GE-1</strain>
    </source>
</reference>
<keyword evidence="1" id="KW-0472">Membrane</keyword>
<dbReference type="EMBL" id="CP016312">
    <property type="protein sequence ID" value="APD10212.1"/>
    <property type="molecule type" value="Genomic_DNA"/>
</dbReference>
<sequence>MGLRLPWYVPFVLLLLSLVGLGVLATLWFVGVLALLLGAAFWALKGLRRRWGPRWRRLPPPR</sequence>
<protein>
    <submittedName>
        <fullName evidence="2">Uncharacterized protein</fullName>
    </submittedName>
</protein>
<dbReference type="Proteomes" id="UP000182993">
    <property type="component" value="Chromosome"/>
</dbReference>
<proteinExistence type="predicted"/>
<evidence type="ECO:0000313" key="3">
    <source>
        <dbReference type="Proteomes" id="UP000182993"/>
    </source>
</evidence>
<organism evidence="2 3">
    <name type="scientific">Thermus brockianus</name>
    <dbReference type="NCBI Taxonomy" id="56956"/>
    <lineage>
        <taxon>Bacteria</taxon>
        <taxon>Thermotogati</taxon>
        <taxon>Deinococcota</taxon>
        <taxon>Deinococci</taxon>
        <taxon>Thermales</taxon>
        <taxon>Thermaceae</taxon>
        <taxon>Thermus</taxon>
    </lineage>
</organism>
<evidence type="ECO:0000313" key="2">
    <source>
        <dbReference type="EMBL" id="APD10212.1"/>
    </source>
</evidence>
<accession>A0A1J0LW08</accession>
<name>A0A1J0LW08_THEBO</name>
<dbReference type="KEGG" id="tbc:A0O31_02160"/>
<feature type="transmembrane region" description="Helical" evidence="1">
    <location>
        <begin position="12"/>
        <end position="44"/>
    </location>
</feature>
<keyword evidence="1" id="KW-0812">Transmembrane</keyword>
<dbReference type="AlphaFoldDB" id="A0A1J0LW08"/>
<keyword evidence="1" id="KW-1133">Transmembrane helix</keyword>
<gene>
    <name evidence="2" type="ORF">A0O31_02160</name>
</gene>
<dbReference type="STRING" id="56956.A0O31_02160"/>